<keyword evidence="2" id="KW-1185">Reference proteome</keyword>
<reference evidence="1 2" key="1">
    <citation type="submission" date="2024-10" db="EMBL/GenBank/DDBJ databases">
        <title>The Natural Products Discovery Center: Release of the First 8490 Sequenced Strains for Exploring Actinobacteria Biosynthetic Diversity.</title>
        <authorList>
            <person name="Kalkreuter E."/>
            <person name="Kautsar S.A."/>
            <person name="Yang D."/>
            <person name="Bader C.D."/>
            <person name="Teijaro C.N."/>
            <person name="Fluegel L."/>
            <person name="Davis C.M."/>
            <person name="Simpson J.R."/>
            <person name="Lauterbach L."/>
            <person name="Steele A.D."/>
            <person name="Gui C."/>
            <person name="Meng S."/>
            <person name="Li G."/>
            <person name="Viehrig K."/>
            <person name="Ye F."/>
            <person name="Su P."/>
            <person name="Kiefer A.F."/>
            <person name="Nichols A."/>
            <person name="Cepeda A.J."/>
            <person name="Yan W."/>
            <person name="Fan B."/>
            <person name="Jiang Y."/>
            <person name="Adhikari A."/>
            <person name="Zheng C.-J."/>
            <person name="Schuster L."/>
            <person name="Cowan T.M."/>
            <person name="Smanski M.J."/>
            <person name="Chevrette M.G."/>
            <person name="De Carvalho L.P.S."/>
            <person name="Shen B."/>
        </authorList>
    </citation>
    <scope>NUCLEOTIDE SEQUENCE [LARGE SCALE GENOMIC DNA]</scope>
    <source>
        <strain evidence="1 2">NPDC050545</strain>
    </source>
</reference>
<accession>A0ABW7YZF2</accession>
<dbReference type="RefSeq" id="WP_397085399.1">
    <property type="nucleotide sequence ID" value="NZ_JBITGY010000007.1"/>
</dbReference>
<evidence type="ECO:0000313" key="1">
    <source>
        <dbReference type="EMBL" id="MFI6501092.1"/>
    </source>
</evidence>
<sequence length="44" mass="5058">MRTEALNRLHRSMVHANLALERILQHFGIEDVTDEEVDAALDAR</sequence>
<proteinExistence type="predicted"/>
<evidence type="ECO:0000313" key="2">
    <source>
        <dbReference type="Proteomes" id="UP001612741"/>
    </source>
</evidence>
<name>A0ABW7YZF2_9ACTN</name>
<gene>
    <name evidence="1" type="ORF">ACIBG2_27195</name>
</gene>
<dbReference type="Proteomes" id="UP001612741">
    <property type="component" value="Unassembled WGS sequence"/>
</dbReference>
<protein>
    <submittedName>
        <fullName evidence="1">Uncharacterized protein</fullName>
    </submittedName>
</protein>
<comment type="caution">
    <text evidence="1">The sequence shown here is derived from an EMBL/GenBank/DDBJ whole genome shotgun (WGS) entry which is preliminary data.</text>
</comment>
<dbReference type="EMBL" id="JBITGY010000007">
    <property type="protein sequence ID" value="MFI6501092.1"/>
    <property type="molecule type" value="Genomic_DNA"/>
</dbReference>
<organism evidence="1 2">
    <name type="scientific">Nonomuraea typhae</name>
    <dbReference type="NCBI Taxonomy" id="2603600"/>
    <lineage>
        <taxon>Bacteria</taxon>
        <taxon>Bacillati</taxon>
        <taxon>Actinomycetota</taxon>
        <taxon>Actinomycetes</taxon>
        <taxon>Streptosporangiales</taxon>
        <taxon>Streptosporangiaceae</taxon>
        <taxon>Nonomuraea</taxon>
    </lineage>
</organism>